<dbReference type="SMART" id="SM00089">
    <property type="entry name" value="PKD"/>
    <property type="match status" value="4"/>
</dbReference>
<protein>
    <recommendedName>
        <fullName evidence="1">PKD domain-containing protein</fullName>
    </recommendedName>
</protein>
<dbReference type="Pfam" id="PF18911">
    <property type="entry name" value="PKD_4"/>
    <property type="match status" value="4"/>
</dbReference>
<feature type="domain" description="PKD" evidence="1">
    <location>
        <begin position="63"/>
        <end position="114"/>
    </location>
</feature>
<dbReference type="AlphaFoldDB" id="A0A645AFD0"/>
<dbReference type="Gene3D" id="2.60.40.10">
    <property type="entry name" value="Immunoglobulins"/>
    <property type="match status" value="4"/>
</dbReference>
<feature type="domain" description="PKD" evidence="1">
    <location>
        <begin position="394"/>
        <end position="440"/>
    </location>
</feature>
<dbReference type="InterPro" id="IPR013783">
    <property type="entry name" value="Ig-like_fold"/>
</dbReference>
<reference evidence="2" key="1">
    <citation type="submission" date="2019-08" db="EMBL/GenBank/DDBJ databases">
        <authorList>
            <person name="Kucharzyk K."/>
            <person name="Murdoch R.W."/>
            <person name="Higgins S."/>
            <person name="Loffler F."/>
        </authorList>
    </citation>
    <scope>NUCLEOTIDE SEQUENCE</scope>
</reference>
<feature type="domain" description="PKD" evidence="1">
    <location>
        <begin position="480"/>
        <end position="531"/>
    </location>
</feature>
<dbReference type="InterPro" id="IPR000601">
    <property type="entry name" value="PKD_dom"/>
</dbReference>
<organism evidence="2">
    <name type="scientific">bioreactor metagenome</name>
    <dbReference type="NCBI Taxonomy" id="1076179"/>
    <lineage>
        <taxon>unclassified sequences</taxon>
        <taxon>metagenomes</taxon>
        <taxon>ecological metagenomes</taxon>
    </lineage>
</organism>
<evidence type="ECO:0000259" key="1">
    <source>
        <dbReference type="PROSITE" id="PS50093"/>
    </source>
</evidence>
<dbReference type="EMBL" id="VSSQ01013628">
    <property type="protein sequence ID" value="MPM51912.1"/>
    <property type="molecule type" value="Genomic_DNA"/>
</dbReference>
<dbReference type="CDD" id="cd00146">
    <property type="entry name" value="PKD"/>
    <property type="match status" value="4"/>
</dbReference>
<feature type="domain" description="PKD" evidence="1">
    <location>
        <begin position="144"/>
        <end position="180"/>
    </location>
</feature>
<accession>A0A645AFD0</accession>
<evidence type="ECO:0000313" key="2">
    <source>
        <dbReference type="EMBL" id="MPM51912.1"/>
    </source>
</evidence>
<dbReference type="InterPro" id="IPR035986">
    <property type="entry name" value="PKD_dom_sf"/>
</dbReference>
<gene>
    <name evidence="2" type="ORF">SDC9_98664</name>
</gene>
<dbReference type="Gene3D" id="2.60.120.430">
    <property type="entry name" value="Galactose-binding lectin"/>
    <property type="match status" value="1"/>
</dbReference>
<dbReference type="PANTHER" id="PTHR36842">
    <property type="entry name" value="PROTEIN TOLB HOMOLOG"/>
    <property type="match status" value="1"/>
</dbReference>
<dbReference type="FunFam" id="2.60.40.10:FF:000270">
    <property type="entry name" value="Cell surface protein"/>
    <property type="match status" value="4"/>
</dbReference>
<name>A0A645AFD0_9ZZZZ</name>
<sequence>MYTVKLTASNTNGNSSKTATINVSQDSSLVLPVANFSSSVSEGSAPLTVQFSDLSENAAECHWDFGDGKTSTERNPTNVYSAAGTYTVSLTASNANGTSSSTSSVYVMPNISPVANFSSNVSEGPAPLTVQFNDLSENATGVIWDFDNNGVIDSTDRNPIYTYTSAGVYTVNLTAFNANGAKQILDNCDSLGFNDYDYRITRTIDTTSKVEGTGSYKCVSTGTGTAYMLLQNTSRWNLSSAGYVEANIKAPSGKLMAFRLFSNMDDDYVSYYFTANGSWQHIKVPFKDLHRTGNFNPGSVYHLRIDIISSDVGDTYYVDSITTDAYVSTSDSKSDTINVDITNVDTINADTINVDTINVVPAVFPVANFSSNVSEGSAPLAVKFTDLSENAAEWHWDFGDGKASTERNPTNVYSTEGNYTVNLTVSNANGTNSKLAAITISEEPLKMLPVANFSSNVSEGSAPLTVQFTDFSENATGVIWDFGDRISSTDPSPVHTFSDVGNYTVNLTVSNANGINSTTRTINVTSPVLPAADLTTM</sequence>
<dbReference type="SUPFAM" id="SSF49299">
    <property type="entry name" value="PKD domain"/>
    <property type="match status" value="4"/>
</dbReference>
<dbReference type="SUPFAM" id="SSF49785">
    <property type="entry name" value="Galactose-binding domain-like"/>
    <property type="match status" value="1"/>
</dbReference>
<dbReference type="PROSITE" id="PS50093">
    <property type="entry name" value="PKD"/>
    <property type="match status" value="4"/>
</dbReference>
<dbReference type="InterPro" id="IPR022409">
    <property type="entry name" value="PKD/Chitinase_dom"/>
</dbReference>
<dbReference type="PANTHER" id="PTHR36842:SF1">
    <property type="entry name" value="PROTEIN TOLB"/>
    <property type="match status" value="1"/>
</dbReference>
<proteinExistence type="predicted"/>
<comment type="caution">
    <text evidence="2">The sequence shown here is derived from an EMBL/GenBank/DDBJ whole genome shotgun (WGS) entry which is preliminary data.</text>
</comment>
<dbReference type="InterPro" id="IPR008979">
    <property type="entry name" value="Galactose-bd-like_sf"/>
</dbReference>